<sequence length="142" mass="16828">MNIIDGLQKKSIRILEILITTIGWLVMLYYIIQTLLSIVLFSLLYTVLWSLNLSNFYNKLSSLDDVSAIIHIFIITIVIAGSCFILMYFWGRYNYKRYAHLRRRKFPKDVTQEEIEIYFNLPSLLVKKMQNDKIIILEKTIV</sequence>
<gene>
    <name evidence="2" type="primary">pgaD</name>
    <name evidence="2" type="ORF">Cspa_c19210</name>
</gene>
<dbReference type="Proteomes" id="UP000011728">
    <property type="component" value="Chromosome"/>
</dbReference>
<reference evidence="2 3" key="1">
    <citation type="submission" date="2013-02" db="EMBL/GenBank/DDBJ databases">
        <title>Genome sequence of Clostridium saccharoperbutylacetonicum N1-4(HMT).</title>
        <authorList>
            <person name="Poehlein A."/>
            <person name="Daniel R."/>
        </authorList>
    </citation>
    <scope>NUCLEOTIDE SEQUENCE [LARGE SCALE GENOMIC DNA]</scope>
    <source>
        <strain evidence="3">N1-4(HMT)</strain>
    </source>
</reference>
<proteinExistence type="predicted"/>
<dbReference type="AlphaFoldDB" id="M1MLN8"/>
<keyword evidence="3" id="KW-1185">Reference proteome</keyword>
<name>M1MLN8_9CLOT</name>
<dbReference type="GO" id="GO:0043709">
    <property type="term" value="P:cell adhesion involved in single-species biofilm formation"/>
    <property type="evidence" value="ECO:0007669"/>
    <property type="project" value="InterPro"/>
</dbReference>
<dbReference type="eggNOG" id="ENOG502ZN1X">
    <property type="taxonomic scope" value="Bacteria"/>
</dbReference>
<protein>
    <submittedName>
        <fullName evidence="2">Poly-beta-1,6-N-acetyl-D-glucosamine biosynthesis protein PgaD</fullName>
    </submittedName>
</protein>
<dbReference type="HOGENOM" id="CLU_1812436_0_0_9"/>
<accession>M1MLN8</accession>
<organism evidence="2 3">
    <name type="scientific">Clostridium saccharoperbutylacetonicum N1-4(HMT)</name>
    <dbReference type="NCBI Taxonomy" id="931276"/>
    <lineage>
        <taxon>Bacteria</taxon>
        <taxon>Bacillati</taxon>
        <taxon>Bacillota</taxon>
        <taxon>Clostridia</taxon>
        <taxon>Eubacteriales</taxon>
        <taxon>Clostridiaceae</taxon>
        <taxon>Clostridium</taxon>
    </lineage>
</organism>
<evidence type="ECO:0000313" key="3">
    <source>
        <dbReference type="Proteomes" id="UP000011728"/>
    </source>
</evidence>
<feature type="transmembrane region" description="Helical" evidence="1">
    <location>
        <begin position="21"/>
        <end position="48"/>
    </location>
</feature>
<dbReference type="PATRIC" id="fig|931276.5.peg.1910"/>
<feature type="transmembrane region" description="Helical" evidence="1">
    <location>
        <begin position="68"/>
        <end position="90"/>
    </location>
</feature>
<keyword evidence="1" id="KW-1133">Transmembrane helix</keyword>
<evidence type="ECO:0000256" key="1">
    <source>
        <dbReference type="SAM" id="Phobius"/>
    </source>
</evidence>
<dbReference type="NCBIfam" id="TIGR03940">
    <property type="entry name" value="PGA_PgaD"/>
    <property type="match status" value="1"/>
</dbReference>
<dbReference type="EMBL" id="CP004121">
    <property type="protein sequence ID" value="AGF55691.1"/>
    <property type="molecule type" value="Genomic_DNA"/>
</dbReference>
<keyword evidence="1" id="KW-0812">Transmembrane</keyword>
<dbReference type="RefSeq" id="WP_015392012.1">
    <property type="nucleotide sequence ID" value="NC_020291.1"/>
</dbReference>
<dbReference type="OrthoDB" id="2084125at2"/>
<evidence type="ECO:0000313" key="2">
    <source>
        <dbReference type="EMBL" id="AGF55691.1"/>
    </source>
</evidence>
<dbReference type="KEGG" id="csr:Cspa_c19210"/>
<dbReference type="Pfam" id="PF13994">
    <property type="entry name" value="PgaD"/>
    <property type="match status" value="1"/>
</dbReference>
<keyword evidence="1" id="KW-0472">Membrane</keyword>
<dbReference type="InterPro" id="IPR023829">
    <property type="entry name" value="PGA_PgaD"/>
</dbReference>